<dbReference type="InterPro" id="IPR004617">
    <property type="entry name" value="ApaH"/>
</dbReference>
<comment type="function">
    <text evidence="1">Hydrolyzes diadenosine 5',5'''-P1,P4-tetraphosphate to yield ADP.</text>
</comment>
<protein>
    <recommendedName>
        <fullName evidence="3">bis(5'-nucleosyl)-tetraphosphatase (symmetrical)</fullName>
        <ecNumber evidence="3">3.6.1.41</ecNumber>
    </recommendedName>
    <alternativeName>
        <fullName evidence="6">Ap4A hydrolase</fullName>
    </alternativeName>
    <alternativeName>
        <fullName evidence="5">Diadenosine 5',5'''-P1,P4-tetraphosphate pyrophosphohydrolase</fullName>
    </alternativeName>
    <alternativeName>
        <fullName evidence="7">Diadenosine tetraphosphatase</fullName>
    </alternativeName>
</protein>
<evidence type="ECO:0000256" key="8">
    <source>
        <dbReference type="ARBA" id="ARBA00049417"/>
    </source>
</evidence>
<evidence type="ECO:0000256" key="1">
    <source>
        <dbReference type="ARBA" id="ARBA00003413"/>
    </source>
</evidence>
<reference evidence="10" key="2">
    <citation type="submission" date="2020-09" db="EMBL/GenBank/DDBJ databases">
        <authorList>
            <person name="Sun Q."/>
            <person name="Zhou Y."/>
        </authorList>
    </citation>
    <scope>NUCLEOTIDE SEQUENCE</scope>
    <source>
        <strain evidence="10">CGMCC 1.7086</strain>
    </source>
</reference>
<dbReference type="RefSeq" id="WP_188689295.1">
    <property type="nucleotide sequence ID" value="NZ_BMLS01000001.1"/>
</dbReference>
<name>A0A918DG60_9ALTE</name>
<evidence type="ECO:0000256" key="5">
    <source>
        <dbReference type="ARBA" id="ARBA00031248"/>
    </source>
</evidence>
<evidence type="ECO:0000313" key="10">
    <source>
        <dbReference type="EMBL" id="GGO64218.1"/>
    </source>
</evidence>
<comment type="catalytic activity">
    <reaction evidence="8">
        <text>P(1),P(4)-bis(5'-adenosyl) tetraphosphate + H2O = 2 ADP + 2 H(+)</text>
        <dbReference type="Rhea" id="RHEA:24252"/>
        <dbReference type="ChEBI" id="CHEBI:15377"/>
        <dbReference type="ChEBI" id="CHEBI:15378"/>
        <dbReference type="ChEBI" id="CHEBI:58141"/>
        <dbReference type="ChEBI" id="CHEBI:456216"/>
        <dbReference type="EC" id="3.6.1.41"/>
    </reaction>
</comment>
<dbReference type="PIRSF" id="PIRSF000903">
    <property type="entry name" value="B5n-ttraPtase_sm"/>
    <property type="match status" value="1"/>
</dbReference>
<feature type="domain" description="Calcineurin-like phosphoesterase" evidence="9">
    <location>
        <begin position="3"/>
        <end position="168"/>
    </location>
</feature>
<evidence type="ECO:0000259" key="9">
    <source>
        <dbReference type="Pfam" id="PF00149"/>
    </source>
</evidence>
<dbReference type="InterPro" id="IPR004843">
    <property type="entry name" value="Calcineurin-like_PHP"/>
</dbReference>
<dbReference type="NCBIfam" id="NF001204">
    <property type="entry name" value="PRK00166.1"/>
    <property type="match status" value="1"/>
</dbReference>
<dbReference type="GO" id="GO:0008803">
    <property type="term" value="F:bis(5'-nucleosyl)-tetraphosphatase (symmetrical) activity"/>
    <property type="evidence" value="ECO:0007669"/>
    <property type="project" value="UniProtKB-EC"/>
</dbReference>
<reference evidence="10" key="1">
    <citation type="journal article" date="2014" name="Int. J. Syst. Evol. Microbiol.">
        <title>Complete genome sequence of Corynebacterium casei LMG S-19264T (=DSM 44701T), isolated from a smear-ripened cheese.</title>
        <authorList>
            <consortium name="US DOE Joint Genome Institute (JGI-PGF)"/>
            <person name="Walter F."/>
            <person name="Albersmeier A."/>
            <person name="Kalinowski J."/>
            <person name="Ruckert C."/>
        </authorList>
    </citation>
    <scope>NUCLEOTIDE SEQUENCE</scope>
    <source>
        <strain evidence="10">CGMCC 1.7086</strain>
    </source>
</reference>
<dbReference type="AlphaFoldDB" id="A0A918DG60"/>
<evidence type="ECO:0000256" key="6">
    <source>
        <dbReference type="ARBA" id="ARBA00032248"/>
    </source>
</evidence>
<dbReference type="PANTHER" id="PTHR40942">
    <property type="match status" value="1"/>
</dbReference>
<accession>A0A918DG60</accession>
<dbReference type="Pfam" id="PF00149">
    <property type="entry name" value="Metallophos"/>
    <property type="match status" value="1"/>
</dbReference>
<evidence type="ECO:0000256" key="4">
    <source>
        <dbReference type="ARBA" id="ARBA00022801"/>
    </source>
</evidence>
<dbReference type="PRINTS" id="PR00114">
    <property type="entry name" value="STPHPHTASE"/>
</dbReference>
<dbReference type="EMBL" id="BMLS01000001">
    <property type="protein sequence ID" value="GGO64218.1"/>
    <property type="molecule type" value="Genomic_DNA"/>
</dbReference>
<dbReference type="EC" id="3.6.1.41" evidence="3"/>
<comment type="similarity">
    <text evidence="2">Belongs to the Ap4A hydrolase family.</text>
</comment>
<dbReference type="Gene3D" id="3.60.21.10">
    <property type="match status" value="1"/>
</dbReference>
<dbReference type="InterPro" id="IPR006186">
    <property type="entry name" value="Ser/Thr-sp_prot-phosphatase"/>
</dbReference>
<keyword evidence="11" id="KW-1185">Reference proteome</keyword>
<dbReference type="NCBIfam" id="TIGR00668">
    <property type="entry name" value="apaH"/>
    <property type="match status" value="1"/>
</dbReference>
<proteinExistence type="inferred from homology"/>
<dbReference type="Proteomes" id="UP000606935">
    <property type="component" value="Unassembled WGS sequence"/>
</dbReference>
<dbReference type="SUPFAM" id="SSF56300">
    <property type="entry name" value="Metallo-dependent phosphatases"/>
    <property type="match status" value="1"/>
</dbReference>
<sequence>MATYVVGDIQACLAPLPPLLEKASFNPDTDQLWAVGDLIGRGPQALETMQFLHNLGSSFNTVLGNHDLHFLAVYAGIKRDKPSDGFQALLTSPDIDVYVDWLRSRPLAVLLDEGTFLSHAGLYPGWQFSDALYWAGQVSEALTSDKWQDLLASMYGSEPKAWHDCTSHQEKLIFTINCLTRMRFVSASGQLDLQTKSGLLSPPTDKHPWFSHPSLMLLPEQKILFGHWAALEGHTGNAQCLALDTGYIWGGTLSLYKLESATFYRIEQQ</sequence>
<gene>
    <name evidence="10" type="primary">apaH</name>
    <name evidence="10" type="ORF">GCM10010982_03100</name>
</gene>
<evidence type="ECO:0000256" key="2">
    <source>
        <dbReference type="ARBA" id="ARBA00005419"/>
    </source>
</evidence>
<keyword evidence="4" id="KW-0378">Hydrolase</keyword>
<comment type="caution">
    <text evidence="10">The sequence shown here is derived from an EMBL/GenBank/DDBJ whole genome shotgun (WGS) entry which is preliminary data.</text>
</comment>
<evidence type="ECO:0000256" key="3">
    <source>
        <dbReference type="ARBA" id="ARBA00012506"/>
    </source>
</evidence>
<evidence type="ECO:0000313" key="11">
    <source>
        <dbReference type="Proteomes" id="UP000606935"/>
    </source>
</evidence>
<dbReference type="InterPro" id="IPR029052">
    <property type="entry name" value="Metallo-depent_PP-like"/>
</dbReference>
<evidence type="ECO:0000256" key="7">
    <source>
        <dbReference type="ARBA" id="ARBA00033210"/>
    </source>
</evidence>
<dbReference type="PANTHER" id="PTHR40942:SF4">
    <property type="entry name" value="CYTOCHROME C5"/>
    <property type="match status" value="1"/>
</dbReference>
<organism evidence="10 11">
    <name type="scientific">Bowmanella pacifica</name>
    <dbReference type="NCBI Taxonomy" id="502051"/>
    <lineage>
        <taxon>Bacteria</taxon>
        <taxon>Pseudomonadati</taxon>
        <taxon>Pseudomonadota</taxon>
        <taxon>Gammaproteobacteria</taxon>
        <taxon>Alteromonadales</taxon>
        <taxon>Alteromonadaceae</taxon>
        <taxon>Bowmanella</taxon>
    </lineage>
</organism>